<gene>
    <name evidence="2" type="ORF">GA0070614_4937</name>
</gene>
<evidence type="ECO:0000259" key="1">
    <source>
        <dbReference type="PROSITE" id="PS51746"/>
    </source>
</evidence>
<dbReference type="RefSeq" id="WP_088978155.1">
    <property type="nucleotide sequence ID" value="NZ_LT607753.1"/>
</dbReference>
<accession>A0A1C5JNA7</accession>
<proteinExistence type="predicted"/>
<dbReference type="EMBL" id="LT607753">
    <property type="protein sequence ID" value="SCG72072.1"/>
    <property type="molecule type" value="Genomic_DNA"/>
</dbReference>
<evidence type="ECO:0000313" key="2">
    <source>
        <dbReference type="EMBL" id="SCG72072.1"/>
    </source>
</evidence>
<dbReference type="Proteomes" id="UP000198215">
    <property type="component" value="Chromosome I"/>
</dbReference>
<dbReference type="Gene3D" id="3.60.40.10">
    <property type="entry name" value="PPM-type phosphatase domain"/>
    <property type="match status" value="1"/>
</dbReference>
<dbReference type="InterPro" id="IPR001932">
    <property type="entry name" value="PPM-type_phosphatase-like_dom"/>
</dbReference>
<dbReference type="SMART" id="SM00331">
    <property type="entry name" value="PP2C_SIG"/>
    <property type="match status" value="1"/>
</dbReference>
<reference evidence="3" key="1">
    <citation type="submission" date="2016-06" db="EMBL/GenBank/DDBJ databases">
        <authorList>
            <person name="Varghese N."/>
            <person name="Submissions Spin"/>
        </authorList>
    </citation>
    <scope>NUCLEOTIDE SEQUENCE [LARGE SCALE GENOMIC DNA]</scope>
    <source>
        <strain evidence="3">DSM 45161</strain>
    </source>
</reference>
<organism evidence="2 3">
    <name type="scientific">Micromonospora coxensis</name>
    <dbReference type="NCBI Taxonomy" id="356852"/>
    <lineage>
        <taxon>Bacteria</taxon>
        <taxon>Bacillati</taxon>
        <taxon>Actinomycetota</taxon>
        <taxon>Actinomycetes</taxon>
        <taxon>Micromonosporales</taxon>
        <taxon>Micromonosporaceae</taxon>
        <taxon>Micromonospora</taxon>
    </lineage>
</organism>
<sequence length="261" mass="28001">MFRRRSAAAPVEAARRSTVGRICLELAGGTVVGNRYRANFDVLHLDAELPLVVVADGMGDGEGSRTAGTTATATLVERVRAGWPAVGARELRAAVAEAQTRVRRAGAALDELTGCTLTALIAEPDGEQGWIVQLGDSRAYRLRDGVLELVTVDHTMAWLGLLHGWWPANSPEAARARYQLLRYVGHPDRPEADLLAVPLRPGDTWLLCTDGVSDQLDYHRLRELLAEPDPAQAVRALLAATLAEGGDDNATAAVLRVHPAP</sequence>
<dbReference type="AlphaFoldDB" id="A0A1C5JNA7"/>
<dbReference type="SMART" id="SM00332">
    <property type="entry name" value="PP2Cc"/>
    <property type="match status" value="1"/>
</dbReference>
<dbReference type="PROSITE" id="PS51746">
    <property type="entry name" value="PPM_2"/>
    <property type="match status" value="1"/>
</dbReference>
<name>A0A1C5JNA7_9ACTN</name>
<evidence type="ECO:0000313" key="3">
    <source>
        <dbReference type="Proteomes" id="UP000198215"/>
    </source>
</evidence>
<dbReference type="OrthoDB" id="9801841at2"/>
<dbReference type="SUPFAM" id="SSF81606">
    <property type="entry name" value="PP2C-like"/>
    <property type="match status" value="1"/>
</dbReference>
<protein>
    <submittedName>
        <fullName evidence="2">Serine/threonine protein phosphatase PrpC</fullName>
    </submittedName>
</protein>
<keyword evidence="3" id="KW-1185">Reference proteome</keyword>
<dbReference type="InterPro" id="IPR036457">
    <property type="entry name" value="PPM-type-like_dom_sf"/>
</dbReference>
<dbReference type="Pfam" id="PF13672">
    <property type="entry name" value="PP2C_2"/>
    <property type="match status" value="1"/>
</dbReference>
<feature type="domain" description="PPM-type phosphatase" evidence="1">
    <location>
        <begin position="5"/>
        <end position="257"/>
    </location>
</feature>